<dbReference type="PROSITE" id="PS50137">
    <property type="entry name" value="DS_RBD"/>
    <property type="match status" value="1"/>
</dbReference>
<dbReference type="Proteomes" id="UP000631114">
    <property type="component" value="Unassembled WGS sequence"/>
</dbReference>
<dbReference type="OrthoDB" id="1904943at2759"/>
<dbReference type="GO" id="GO:0004525">
    <property type="term" value="F:ribonuclease III activity"/>
    <property type="evidence" value="ECO:0007669"/>
    <property type="project" value="TreeGrafter"/>
</dbReference>
<dbReference type="GO" id="GO:0006396">
    <property type="term" value="P:RNA processing"/>
    <property type="evidence" value="ECO:0007669"/>
    <property type="project" value="TreeGrafter"/>
</dbReference>
<evidence type="ECO:0000256" key="1">
    <source>
        <dbReference type="ARBA" id="ARBA00022884"/>
    </source>
</evidence>
<dbReference type="GO" id="GO:0010468">
    <property type="term" value="P:regulation of gene expression"/>
    <property type="evidence" value="ECO:0007669"/>
    <property type="project" value="TreeGrafter"/>
</dbReference>
<evidence type="ECO:0000256" key="2">
    <source>
        <dbReference type="PROSITE-ProRule" id="PRU00266"/>
    </source>
</evidence>
<organism evidence="4 5">
    <name type="scientific">Coptis chinensis</name>
    <dbReference type="NCBI Taxonomy" id="261450"/>
    <lineage>
        <taxon>Eukaryota</taxon>
        <taxon>Viridiplantae</taxon>
        <taxon>Streptophyta</taxon>
        <taxon>Embryophyta</taxon>
        <taxon>Tracheophyta</taxon>
        <taxon>Spermatophyta</taxon>
        <taxon>Magnoliopsida</taxon>
        <taxon>Ranunculales</taxon>
        <taxon>Ranunculaceae</taxon>
        <taxon>Coptidoideae</taxon>
        <taxon>Coptis</taxon>
    </lineage>
</organism>
<evidence type="ECO:0000313" key="4">
    <source>
        <dbReference type="EMBL" id="KAF9608641.1"/>
    </source>
</evidence>
<proteinExistence type="predicted"/>
<keyword evidence="5" id="KW-1185">Reference proteome</keyword>
<protein>
    <recommendedName>
        <fullName evidence="3">DRBM domain-containing protein</fullName>
    </recommendedName>
</protein>
<dbReference type="AlphaFoldDB" id="A0A835HZN4"/>
<dbReference type="Gene3D" id="3.30.160.20">
    <property type="match status" value="2"/>
</dbReference>
<accession>A0A835HZN4</accession>
<dbReference type="InterPro" id="IPR014720">
    <property type="entry name" value="dsRBD_dom"/>
</dbReference>
<name>A0A835HZN4_9MAGN</name>
<dbReference type="PANTHER" id="PTHR11207:SF1">
    <property type="entry name" value="DOUBLE-STRANDED RNA-BINDING PROTEIN 1"/>
    <property type="match status" value="1"/>
</dbReference>
<keyword evidence="1 2" id="KW-0694">RNA-binding</keyword>
<evidence type="ECO:0000259" key="3">
    <source>
        <dbReference type="PROSITE" id="PS50137"/>
    </source>
</evidence>
<dbReference type="SUPFAM" id="SSF54768">
    <property type="entry name" value="dsRNA-binding domain-like"/>
    <property type="match status" value="2"/>
</dbReference>
<dbReference type="EMBL" id="JADFTS010000004">
    <property type="protein sequence ID" value="KAF9608641.1"/>
    <property type="molecule type" value="Genomic_DNA"/>
</dbReference>
<dbReference type="GO" id="GO:0005634">
    <property type="term" value="C:nucleus"/>
    <property type="evidence" value="ECO:0007669"/>
    <property type="project" value="TreeGrafter"/>
</dbReference>
<feature type="non-terminal residue" evidence="4">
    <location>
        <position position="138"/>
    </location>
</feature>
<gene>
    <name evidence="4" type="ORF">IFM89_010425</name>
</gene>
<feature type="domain" description="DRBM" evidence="3">
    <location>
        <begin position="57"/>
        <end position="125"/>
    </location>
</feature>
<dbReference type="Pfam" id="PF00035">
    <property type="entry name" value="dsrm"/>
    <property type="match status" value="1"/>
</dbReference>
<evidence type="ECO:0000313" key="5">
    <source>
        <dbReference type="Proteomes" id="UP000631114"/>
    </source>
</evidence>
<dbReference type="SMART" id="SM00358">
    <property type="entry name" value="DSRM"/>
    <property type="match status" value="1"/>
</dbReference>
<comment type="caution">
    <text evidence="4">The sequence shown here is derived from an EMBL/GenBank/DDBJ whole genome shotgun (WGS) entry which is preliminary data.</text>
</comment>
<sequence length="138" mass="15105">MKLTRKVLCVNPCFKSMVIVDNIRYDSLPGFSNCKDAEQSAVEIALMELAKLGSKTEWITIPLQYAQKMKYALPVYICQNSATPGKMPFTCIVEIGGIQYTGAAARTKRAAEINVARVALLGIQSNPKGSIEKCIDNS</sequence>
<dbReference type="PANTHER" id="PTHR11207">
    <property type="entry name" value="RIBONUCLEASE III"/>
    <property type="match status" value="1"/>
</dbReference>
<reference evidence="4 5" key="1">
    <citation type="submission" date="2020-10" db="EMBL/GenBank/DDBJ databases">
        <title>The Coptis chinensis genome and diversification of protoberbering-type alkaloids.</title>
        <authorList>
            <person name="Wang B."/>
            <person name="Shu S."/>
            <person name="Song C."/>
            <person name="Liu Y."/>
        </authorList>
    </citation>
    <scope>NUCLEOTIDE SEQUENCE [LARGE SCALE GENOMIC DNA]</scope>
    <source>
        <strain evidence="4">HL-2020</strain>
        <tissue evidence="4">Leaf</tissue>
    </source>
</reference>
<dbReference type="GO" id="GO:0003725">
    <property type="term" value="F:double-stranded RNA binding"/>
    <property type="evidence" value="ECO:0007669"/>
    <property type="project" value="TreeGrafter"/>
</dbReference>